<evidence type="ECO:0000313" key="3">
    <source>
        <dbReference type="EMBL" id="PZC76558.1"/>
    </source>
</evidence>
<feature type="region of interest" description="Disordered" evidence="1">
    <location>
        <begin position="200"/>
        <end position="226"/>
    </location>
</feature>
<dbReference type="Proteomes" id="UP000249218">
    <property type="component" value="Unassembled WGS sequence"/>
</dbReference>
<accession>A0A2W1BNM6</accession>
<evidence type="ECO:0000256" key="1">
    <source>
        <dbReference type="SAM" id="MobiDB-lite"/>
    </source>
</evidence>
<keyword evidence="4" id="KW-1185">Reference proteome</keyword>
<evidence type="ECO:0000256" key="2">
    <source>
        <dbReference type="SAM" id="SignalP"/>
    </source>
</evidence>
<evidence type="ECO:0000313" key="4">
    <source>
        <dbReference type="Proteomes" id="UP000249218"/>
    </source>
</evidence>
<organism evidence="3 4">
    <name type="scientific">Helicoverpa armigera</name>
    <name type="common">Cotton bollworm</name>
    <name type="synonym">Heliothis armigera</name>
    <dbReference type="NCBI Taxonomy" id="29058"/>
    <lineage>
        <taxon>Eukaryota</taxon>
        <taxon>Metazoa</taxon>
        <taxon>Ecdysozoa</taxon>
        <taxon>Arthropoda</taxon>
        <taxon>Hexapoda</taxon>
        <taxon>Insecta</taxon>
        <taxon>Pterygota</taxon>
        <taxon>Neoptera</taxon>
        <taxon>Endopterygota</taxon>
        <taxon>Lepidoptera</taxon>
        <taxon>Glossata</taxon>
        <taxon>Ditrysia</taxon>
        <taxon>Noctuoidea</taxon>
        <taxon>Noctuidae</taxon>
        <taxon>Heliothinae</taxon>
        <taxon>Helicoverpa</taxon>
    </lineage>
</organism>
<keyword evidence="2" id="KW-0732">Signal</keyword>
<feature type="chain" id="PRO_5015929312" evidence="2">
    <location>
        <begin position="22"/>
        <end position="360"/>
    </location>
</feature>
<name>A0A2W1BNM6_HELAM</name>
<sequence length="360" mass="40232">MCIIFYFYIVIIFVELQLVNSAPFHNQSNNSVSNIGDLKPSWLQLSESTHTDSINSTNKIKQINSKGSSTNSSCEEHDYEKNLSKEATLKNLDEDLTEPPSNLKSKTIRGSVKDKTKEIIIDAVHALVLMQTTGYETNESQISAPIHSTDSSTRSNVIMESVQLSNLSFVNHLSHKLTTQNVMKQENASFVVLSSSTKEPTVKNNQSSSSMISPTYKTTMSKQQENVKIVSKNVRRTDPLQSSRKAAHGQAARRPNIHVLQRIIHTISTRPFYPGGITPKGPKVPVVILKCGKARCLELEWSDHEETVVKPPKEDKNDKNKIDPKDKVQFRVSHATGYTISPNELLTDDVLESKSLILDM</sequence>
<dbReference type="EMBL" id="KZ149953">
    <property type="protein sequence ID" value="PZC76558.1"/>
    <property type="molecule type" value="Genomic_DNA"/>
</dbReference>
<proteinExistence type="predicted"/>
<protein>
    <submittedName>
        <fullName evidence="3">Uncharacterized protein</fullName>
    </submittedName>
</protein>
<feature type="signal peptide" evidence="2">
    <location>
        <begin position="1"/>
        <end position="21"/>
    </location>
</feature>
<dbReference type="AlphaFoldDB" id="A0A2W1BNM6"/>
<gene>
    <name evidence="3" type="primary">HaOG204457</name>
    <name evidence="3" type="ORF">B5X24_HaOG204457</name>
</gene>
<reference evidence="3 4" key="1">
    <citation type="journal article" date="2017" name="BMC Biol.">
        <title>Genomic innovations, transcriptional plasticity and gene loss underlying the evolution and divergence of two highly polyphagous and invasive Helicoverpa pest species.</title>
        <authorList>
            <person name="Pearce S.L."/>
            <person name="Clarke D.F."/>
            <person name="East P.D."/>
            <person name="Elfekih S."/>
            <person name="Gordon K.H."/>
            <person name="Jermiin L.S."/>
            <person name="McGaughran A."/>
            <person name="Oakeshott J.G."/>
            <person name="Papanikolaou A."/>
            <person name="Perera O.P."/>
            <person name="Rane R.V."/>
            <person name="Richards S."/>
            <person name="Tay W.T."/>
            <person name="Walsh T.K."/>
            <person name="Anderson A."/>
            <person name="Anderson C.J."/>
            <person name="Asgari S."/>
            <person name="Board P.G."/>
            <person name="Bretschneider A."/>
            <person name="Campbell P.M."/>
            <person name="Chertemps T."/>
            <person name="Christeller J.T."/>
            <person name="Coppin C.W."/>
            <person name="Downes S.J."/>
            <person name="Duan G."/>
            <person name="Farnsworth C.A."/>
            <person name="Good R.T."/>
            <person name="Han L.B."/>
            <person name="Han Y.C."/>
            <person name="Hatje K."/>
            <person name="Horne I."/>
            <person name="Huang Y.P."/>
            <person name="Hughes D.S."/>
            <person name="Jacquin-Joly E."/>
            <person name="James W."/>
            <person name="Jhangiani S."/>
            <person name="Kollmar M."/>
            <person name="Kuwar S.S."/>
            <person name="Li S."/>
            <person name="Liu N.Y."/>
            <person name="Maibeche M.T."/>
            <person name="Miller J.R."/>
            <person name="Montagne N."/>
            <person name="Perry T."/>
            <person name="Qu J."/>
            <person name="Song S.V."/>
            <person name="Sutton G.G."/>
            <person name="Vogel H."/>
            <person name="Walenz B.P."/>
            <person name="Xu W."/>
            <person name="Zhang H.J."/>
            <person name="Zou Z."/>
            <person name="Batterham P."/>
            <person name="Edwards O.R."/>
            <person name="Feyereisen R."/>
            <person name="Gibbs R.A."/>
            <person name="Heckel D.G."/>
            <person name="McGrath A."/>
            <person name="Robin C."/>
            <person name="Scherer S.E."/>
            <person name="Worley K.C."/>
            <person name="Wu Y.D."/>
        </authorList>
    </citation>
    <scope>NUCLEOTIDE SEQUENCE [LARGE SCALE GENOMIC DNA]</scope>
    <source>
        <strain evidence="3">Harm_GR_Male_#8</strain>
        <tissue evidence="3">Whole organism</tissue>
    </source>
</reference>